<keyword evidence="8" id="KW-0460">Magnesium</keyword>
<dbReference type="RefSeq" id="XP_001013826.1">
    <property type="nucleotide sequence ID" value="XM_001013826.1"/>
</dbReference>
<dbReference type="AlphaFoldDB" id="Q23AB1"/>
<dbReference type="PANTHER" id="PTHR15822:SF4">
    <property type="entry name" value="TYROSYL-DNA PHOSPHODIESTERASE 2"/>
    <property type="match status" value="1"/>
</dbReference>
<dbReference type="OMA" id="HANAVLC"/>
<dbReference type="KEGG" id="tet:TTHERM_00427470"/>
<dbReference type="GO" id="GO:0004519">
    <property type="term" value="F:endonuclease activity"/>
    <property type="evidence" value="ECO:0007669"/>
    <property type="project" value="UniProtKB-KW"/>
</dbReference>
<evidence type="ECO:0000256" key="3">
    <source>
        <dbReference type="ARBA" id="ARBA00004322"/>
    </source>
</evidence>
<dbReference type="GO" id="GO:0046872">
    <property type="term" value="F:metal ion binding"/>
    <property type="evidence" value="ECO:0007669"/>
    <property type="project" value="UniProtKB-KW"/>
</dbReference>
<evidence type="ECO:0000256" key="9">
    <source>
        <dbReference type="ARBA" id="ARBA00023204"/>
    </source>
</evidence>
<dbReference type="EMBL" id="GG662724">
    <property type="protein sequence ID" value="EAR93581.1"/>
    <property type="molecule type" value="Genomic_DNA"/>
</dbReference>
<evidence type="ECO:0000256" key="10">
    <source>
        <dbReference type="ARBA" id="ARBA00023242"/>
    </source>
</evidence>
<comment type="subcellular location">
    <subcellularLocation>
        <location evidence="3">Nucleus</location>
        <location evidence="3">PML body</location>
    </subcellularLocation>
</comment>
<keyword evidence="6" id="KW-0227">DNA damage</keyword>
<dbReference type="SUPFAM" id="SSF56219">
    <property type="entry name" value="DNase I-like"/>
    <property type="match status" value="1"/>
</dbReference>
<gene>
    <name evidence="12" type="ORF">TTHERM_00427470</name>
</gene>
<keyword evidence="5" id="KW-0479">Metal-binding</keyword>
<keyword evidence="10" id="KW-0539">Nucleus</keyword>
<dbReference type="InterPro" id="IPR005135">
    <property type="entry name" value="Endo/exonuclease/phosphatase"/>
</dbReference>
<dbReference type="InterPro" id="IPR051547">
    <property type="entry name" value="TDP2-like"/>
</dbReference>
<dbReference type="HOGENOM" id="CLU_050478_0_0_1"/>
<keyword evidence="13" id="KW-1185">Reference proteome</keyword>
<reference evidence="13" key="1">
    <citation type="journal article" date="2006" name="PLoS Biol.">
        <title>Macronuclear genome sequence of the ciliate Tetrahymena thermophila, a model eukaryote.</title>
        <authorList>
            <person name="Eisen J.A."/>
            <person name="Coyne R.S."/>
            <person name="Wu M."/>
            <person name="Wu D."/>
            <person name="Thiagarajan M."/>
            <person name="Wortman J.R."/>
            <person name="Badger J.H."/>
            <person name="Ren Q."/>
            <person name="Amedeo P."/>
            <person name="Jones K.M."/>
            <person name="Tallon L.J."/>
            <person name="Delcher A.L."/>
            <person name="Salzberg S.L."/>
            <person name="Silva J.C."/>
            <person name="Haas B.J."/>
            <person name="Majoros W.H."/>
            <person name="Farzad M."/>
            <person name="Carlton J.M."/>
            <person name="Smith R.K. Jr."/>
            <person name="Garg J."/>
            <person name="Pearlman R.E."/>
            <person name="Karrer K.M."/>
            <person name="Sun L."/>
            <person name="Manning G."/>
            <person name="Elde N.C."/>
            <person name="Turkewitz A.P."/>
            <person name="Asai D.J."/>
            <person name="Wilkes D.E."/>
            <person name="Wang Y."/>
            <person name="Cai H."/>
            <person name="Collins K."/>
            <person name="Stewart B.A."/>
            <person name="Lee S.R."/>
            <person name="Wilamowska K."/>
            <person name="Weinberg Z."/>
            <person name="Ruzzo W.L."/>
            <person name="Wloga D."/>
            <person name="Gaertig J."/>
            <person name="Frankel J."/>
            <person name="Tsao C.-C."/>
            <person name="Gorovsky M.A."/>
            <person name="Keeling P.J."/>
            <person name="Waller R.F."/>
            <person name="Patron N.J."/>
            <person name="Cherry J.M."/>
            <person name="Stover N.A."/>
            <person name="Krieger C.J."/>
            <person name="del Toro C."/>
            <person name="Ryder H.F."/>
            <person name="Williamson S.C."/>
            <person name="Barbeau R.A."/>
            <person name="Hamilton E.P."/>
            <person name="Orias E."/>
        </authorList>
    </citation>
    <scope>NUCLEOTIDE SEQUENCE [LARGE SCALE GENOMIC DNA]</scope>
    <source>
        <strain evidence="13">SB210</strain>
    </source>
</reference>
<dbReference type="Proteomes" id="UP000009168">
    <property type="component" value="Unassembled WGS sequence"/>
</dbReference>
<evidence type="ECO:0000256" key="8">
    <source>
        <dbReference type="ARBA" id="ARBA00022842"/>
    </source>
</evidence>
<dbReference type="STRING" id="312017.Q23AB1"/>
<evidence type="ECO:0000256" key="5">
    <source>
        <dbReference type="ARBA" id="ARBA00022723"/>
    </source>
</evidence>
<dbReference type="GO" id="GO:0070260">
    <property type="term" value="F:5'-tyrosyl-DNA phosphodiesterase activity"/>
    <property type="evidence" value="ECO:0007669"/>
    <property type="project" value="TreeGrafter"/>
</dbReference>
<evidence type="ECO:0000256" key="6">
    <source>
        <dbReference type="ARBA" id="ARBA00022763"/>
    </source>
</evidence>
<dbReference type="OrthoDB" id="290453at2759"/>
<keyword evidence="7" id="KW-0378">Hydrolase</keyword>
<proteinExistence type="predicted"/>
<dbReference type="InterPro" id="IPR036691">
    <property type="entry name" value="Endo/exonu/phosph_ase_sf"/>
</dbReference>
<evidence type="ECO:0000313" key="13">
    <source>
        <dbReference type="Proteomes" id="UP000009168"/>
    </source>
</evidence>
<evidence type="ECO:0000256" key="7">
    <source>
        <dbReference type="ARBA" id="ARBA00022801"/>
    </source>
</evidence>
<dbReference type="GeneID" id="7834360"/>
<protein>
    <submittedName>
        <fullName evidence="12">Endonuclease/exonuclease/phosphatase family protein</fullName>
    </submittedName>
</protein>
<evidence type="ECO:0000313" key="12">
    <source>
        <dbReference type="EMBL" id="EAR93581.1"/>
    </source>
</evidence>
<accession>Q23AB1</accession>
<name>Q23AB1_TETTS</name>
<feature type="domain" description="Endonuclease/exonuclease/phosphatase" evidence="11">
    <location>
        <begin position="41"/>
        <end position="263"/>
    </location>
</feature>
<dbReference type="InParanoid" id="Q23AB1"/>
<dbReference type="PANTHER" id="PTHR15822">
    <property type="entry name" value="TRAF AND TNF RECEPTOR-ASSOCIATED PROTEIN"/>
    <property type="match status" value="1"/>
</dbReference>
<keyword evidence="4" id="KW-0540">Nuclease</keyword>
<comment type="cofactor">
    <cofactor evidence="2">
        <name>Mg(2+)</name>
        <dbReference type="ChEBI" id="CHEBI:18420"/>
    </cofactor>
</comment>
<keyword evidence="12" id="KW-0255">Endonuclease</keyword>
<dbReference type="GO" id="GO:0005737">
    <property type="term" value="C:cytoplasm"/>
    <property type="evidence" value="ECO:0007669"/>
    <property type="project" value="TreeGrafter"/>
</dbReference>
<sequence length="276" mass="32372">MNTLQKEQIIQKQTCQIAPQGYYPVNAQPIKLQGVQKLKFISYNVWFDQFNFVERNQELRKLFLKHDPDFICLQEVTQYFIQLLSSDKELCSKYYFSSSFVQNYDVLILSKYPISFYCRNYNSNQGRNLLVGVINVNEVNLAIGTTHLESLPQNKEFRKYQLQVIQDELSKYPESIFMGDLNLETENESSYLPSQYQDTWLELHPGDQGVTFPQIKKRLDRVLLKQSNLWKTTKIEVIGKEPIPLYNTKKPGNLYEVTTPSDHYGLYSEITFIGKK</sequence>
<evidence type="ECO:0000256" key="2">
    <source>
        <dbReference type="ARBA" id="ARBA00001946"/>
    </source>
</evidence>
<dbReference type="eggNOG" id="KOG2756">
    <property type="taxonomic scope" value="Eukaryota"/>
</dbReference>
<keyword evidence="9" id="KW-0234">DNA repair</keyword>
<evidence type="ECO:0000259" key="11">
    <source>
        <dbReference type="Pfam" id="PF03372"/>
    </source>
</evidence>
<dbReference type="GO" id="GO:0006302">
    <property type="term" value="P:double-strand break repair"/>
    <property type="evidence" value="ECO:0007669"/>
    <property type="project" value="TreeGrafter"/>
</dbReference>
<dbReference type="Pfam" id="PF03372">
    <property type="entry name" value="Exo_endo_phos"/>
    <property type="match status" value="1"/>
</dbReference>
<evidence type="ECO:0000256" key="1">
    <source>
        <dbReference type="ARBA" id="ARBA00001936"/>
    </source>
</evidence>
<organism evidence="12 13">
    <name type="scientific">Tetrahymena thermophila (strain SB210)</name>
    <dbReference type="NCBI Taxonomy" id="312017"/>
    <lineage>
        <taxon>Eukaryota</taxon>
        <taxon>Sar</taxon>
        <taxon>Alveolata</taxon>
        <taxon>Ciliophora</taxon>
        <taxon>Intramacronucleata</taxon>
        <taxon>Oligohymenophorea</taxon>
        <taxon>Hymenostomatida</taxon>
        <taxon>Tetrahymenina</taxon>
        <taxon>Tetrahymenidae</taxon>
        <taxon>Tetrahymena</taxon>
    </lineage>
</organism>
<comment type="cofactor">
    <cofactor evidence="1">
        <name>Mn(2+)</name>
        <dbReference type="ChEBI" id="CHEBI:29035"/>
    </cofactor>
</comment>
<dbReference type="GO" id="GO:0003697">
    <property type="term" value="F:single-stranded DNA binding"/>
    <property type="evidence" value="ECO:0007669"/>
    <property type="project" value="TreeGrafter"/>
</dbReference>
<dbReference type="Gene3D" id="3.60.10.10">
    <property type="entry name" value="Endonuclease/exonuclease/phosphatase"/>
    <property type="match status" value="1"/>
</dbReference>
<evidence type="ECO:0000256" key="4">
    <source>
        <dbReference type="ARBA" id="ARBA00022722"/>
    </source>
</evidence>
<dbReference type="CDD" id="cd09080">
    <property type="entry name" value="TDP2"/>
    <property type="match status" value="1"/>
</dbReference>